<proteinExistence type="predicted"/>
<evidence type="ECO:0000313" key="2">
    <source>
        <dbReference type="EMBL" id="PSK03585.1"/>
    </source>
</evidence>
<dbReference type="GeneID" id="95753864"/>
<dbReference type="RefSeq" id="WP_106836383.1">
    <property type="nucleotide sequence ID" value="NZ_JARMEW010000028.1"/>
</dbReference>
<evidence type="ECO:0000313" key="3">
    <source>
        <dbReference type="Proteomes" id="UP000241645"/>
    </source>
</evidence>
<keyword evidence="3" id="KW-1185">Reference proteome</keyword>
<protein>
    <submittedName>
        <fullName evidence="2">Uncharacterized protein</fullName>
    </submittedName>
</protein>
<feature type="chain" id="PRO_5045107885" evidence="1">
    <location>
        <begin position="24"/>
        <end position="234"/>
    </location>
</feature>
<feature type="signal peptide" evidence="1">
    <location>
        <begin position="1"/>
        <end position="23"/>
    </location>
</feature>
<gene>
    <name evidence="2" type="ORF">C7R92_27705</name>
</gene>
<accession>A0ABX5FH17</accession>
<organism evidence="2 3">
    <name type="scientific">Brevibacillus porteri</name>
    <dbReference type="NCBI Taxonomy" id="2126350"/>
    <lineage>
        <taxon>Bacteria</taxon>
        <taxon>Bacillati</taxon>
        <taxon>Bacillota</taxon>
        <taxon>Bacilli</taxon>
        <taxon>Bacillales</taxon>
        <taxon>Paenibacillaceae</taxon>
        <taxon>Brevibacillus</taxon>
    </lineage>
</organism>
<name>A0ABX5FH17_9BACL</name>
<dbReference type="Proteomes" id="UP000241645">
    <property type="component" value="Unassembled WGS sequence"/>
</dbReference>
<sequence>MRNKIAIPLVLGLTLLVANSASAKITEYESYVTIKSSTKEDYTIKFYATTLNDDPQAKLSTQSTLYKGDEHVDDAEGSVRASSTYTDVHGHKIRYKVETDHFETVGRKQTDAEYSEDTVAYNPTDWKFVKLSDEEAQEEAKAHNNLLAQRATEIAADTGVDLDGYAPINKGEVFDIDPDLYQEIRALTKTQVGDKKPQIHLHESGKSLYILRQYADGTNTAVEFVLENGKWEKQ</sequence>
<comment type="caution">
    <text evidence="2">The sequence shown here is derived from an EMBL/GenBank/DDBJ whole genome shotgun (WGS) entry which is preliminary data.</text>
</comment>
<evidence type="ECO:0000256" key="1">
    <source>
        <dbReference type="SAM" id="SignalP"/>
    </source>
</evidence>
<keyword evidence="1" id="KW-0732">Signal</keyword>
<reference evidence="2 3" key="1">
    <citation type="submission" date="2018-03" db="EMBL/GenBank/DDBJ databases">
        <title>Brevisbacillus phylogenomics.</title>
        <authorList>
            <person name="Dunlap C."/>
        </authorList>
    </citation>
    <scope>NUCLEOTIDE SEQUENCE [LARGE SCALE GENOMIC DNA]</scope>
    <source>
        <strain evidence="2 3">NRRL B-41110</strain>
    </source>
</reference>
<dbReference type="EMBL" id="PXZO01000064">
    <property type="protein sequence ID" value="PSK03585.1"/>
    <property type="molecule type" value="Genomic_DNA"/>
</dbReference>